<sequence length="399" mass="43909">MAKGRREIPPSCKTYGFPIYCAAWAPLPHLSPTPTEGEEEEEKEEEAGEQGEEPCLIAVLGGGGGEGHSGIPNVLLLSRFDVPALSLSDQPVSKIVTDDDVPYRMAVHPRGDGVICAFPKDCRWFVWNFPHKKVHKLALKSSEQKLTKLEGVGLQLALVFNAEGSILAAGGEDGHLRIFKWPSMEIILHETDVHATVKDLAFSFDAKFLLSLGNSGPCKVWDLTSSKIAASLSREDGEVFGFCKFSQHTDSTQLLYITAMHGDYGKIIIWNTDSWKRISTKKIIRDAISAFNVSTDGKLLAIGTVEGDVLILNSSNMGVQMRVRKAHLGIVTAVVFSQDSRFLISASFDSTARVIPVESKTKRGLNVWLIIFVILVAIMAYYYINRKEVLKGWGIDDAE</sequence>
<gene>
    <name evidence="1" type="ORF">IHE45_04G096500</name>
</gene>
<organism evidence="1 2">
    <name type="scientific">Dioscorea alata</name>
    <name type="common">Purple yam</name>
    <dbReference type="NCBI Taxonomy" id="55571"/>
    <lineage>
        <taxon>Eukaryota</taxon>
        <taxon>Viridiplantae</taxon>
        <taxon>Streptophyta</taxon>
        <taxon>Embryophyta</taxon>
        <taxon>Tracheophyta</taxon>
        <taxon>Spermatophyta</taxon>
        <taxon>Magnoliopsida</taxon>
        <taxon>Liliopsida</taxon>
        <taxon>Dioscoreales</taxon>
        <taxon>Dioscoreaceae</taxon>
        <taxon>Dioscorea</taxon>
    </lineage>
</organism>
<dbReference type="Proteomes" id="UP000827976">
    <property type="component" value="Chromosome 4"/>
</dbReference>
<reference evidence="2" key="1">
    <citation type="journal article" date="2022" name="Nat. Commun.">
        <title>Chromosome evolution and the genetic basis of agronomically important traits in greater yam.</title>
        <authorList>
            <person name="Bredeson J.V."/>
            <person name="Lyons J.B."/>
            <person name="Oniyinde I.O."/>
            <person name="Okereke N.R."/>
            <person name="Kolade O."/>
            <person name="Nnabue I."/>
            <person name="Nwadili C.O."/>
            <person name="Hribova E."/>
            <person name="Parker M."/>
            <person name="Nwogha J."/>
            <person name="Shu S."/>
            <person name="Carlson J."/>
            <person name="Kariba R."/>
            <person name="Muthemba S."/>
            <person name="Knop K."/>
            <person name="Barton G.J."/>
            <person name="Sherwood A.V."/>
            <person name="Lopez-Montes A."/>
            <person name="Asiedu R."/>
            <person name="Jamnadass R."/>
            <person name="Muchugi A."/>
            <person name="Goodstein D."/>
            <person name="Egesi C.N."/>
            <person name="Featherston J."/>
            <person name="Asfaw A."/>
            <person name="Simpson G.G."/>
            <person name="Dolezel J."/>
            <person name="Hendre P.S."/>
            <person name="Van Deynze A."/>
            <person name="Kumar P.L."/>
            <person name="Obidiegwu J.E."/>
            <person name="Bhattacharjee R."/>
            <person name="Rokhsar D.S."/>
        </authorList>
    </citation>
    <scope>NUCLEOTIDE SEQUENCE [LARGE SCALE GENOMIC DNA]</scope>
    <source>
        <strain evidence="2">cv. TDa95/00328</strain>
    </source>
</reference>
<accession>A0ACB7WF19</accession>
<protein>
    <submittedName>
        <fullName evidence="1">Prolactin regulatory element-binding protein</fullName>
    </submittedName>
</protein>
<evidence type="ECO:0000313" key="2">
    <source>
        <dbReference type="Proteomes" id="UP000827976"/>
    </source>
</evidence>
<name>A0ACB7WF19_DIOAL</name>
<proteinExistence type="predicted"/>
<dbReference type="EMBL" id="CM037014">
    <property type="protein sequence ID" value="KAH7686301.1"/>
    <property type="molecule type" value="Genomic_DNA"/>
</dbReference>
<evidence type="ECO:0000313" key="1">
    <source>
        <dbReference type="EMBL" id="KAH7686301.1"/>
    </source>
</evidence>
<comment type="caution">
    <text evidence="1">The sequence shown here is derived from an EMBL/GenBank/DDBJ whole genome shotgun (WGS) entry which is preliminary data.</text>
</comment>
<keyword evidence="2" id="KW-1185">Reference proteome</keyword>